<dbReference type="GO" id="GO:1901135">
    <property type="term" value="P:carbohydrate derivative metabolic process"/>
    <property type="evidence" value="ECO:0007669"/>
    <property type="project" value="InterPro"/>
</dbReference>
<dbReference type="PANTHER" id="PTHR30390:SF6">
    <property type="entry name" value="DNAA INITIATOR-ASSOCIATING PROTEIN DIAA"/>
    <property type="match status" value="1"/>
</dbReference>
<dbReference type="InterPro" id="IPR001347">
    <property type="entry name" value="SIS_dom"/>
</dbReference>
<gene>
    <name evidence="2" type="ORF">DBZ45_07660</name>
</gene>
<dbReference type="OrthoDB" id="9810929at2"/>
<evidence type="ECO:0000313" key="3">
    <source>
        <dbReference type="Proteomes" id="UP000249166"/>
    </source>
</evidence>
<dbReference type="SUPFAM" id="SSF53697">
    <property type="entry name" value="SIS domain"/>
    <property type="match status" value="1"/>
</dbReference>
<dbReference type="Gene3D" id="3.40.50.10490">
    <property type="entry name" value="Glucose-6-phosphate isomerase like protein, domain 1"/>
    <property type="match status" value="1"/>
</dbReference>
<dbReference type="EMBL" id="QLNP01000064">
    <property type="protein sequence ID" value="RAM37985.1"/>
    <property type="molecule type" value="Genomic_DNA"/>
</dbReference>
<sequence>MCIAAVVCSKGRGVVNMKAVSRLSRTRATDAPFEMKAPVDVVLEHLRQVGPAVACLRNESSRLAGWGEELARRLVSGNRLVTAGSAGSAAEVQQFTAELLGRHASERQPFSVIALRPAAAAAGAASVSTVEIAQGHAEEVANQVRAHIRSDDVLLAVSASGHRHALLEATAAARAAGATVWAVTGAAPNPLAQAADEAICINAPKPQVREAQLIALQAMSECLAAALHALSVRPEPRR</sequence>
<name>A0A328HKK7_ARTGO</name>
<dbReference type="InterPro" id="IPR046348">
    <property type="entry name" value="SIS_dom_sf"/>
</dbReference>
<dbReference type="AlphaFoldDB" id="A0A328HKK7"/>
<evidence type="ECO:0000313" key="2">
    <source>
        <dbReference type="EMBL" id="RAM37985.1"/>
    </source>
</evidence>
<feature type="domain" description="SIS" evidence="1">
    <location>
        <begin position="70"/>
        <end position="229"/>
    </location>
</feature>
<dbReference type="GO" id="GO:0097367">
    <property type="term" value="F:carbohydrate derivative binding"/>
    <property type="evidence" value="ECO:0007669"/>
    <property type="project" value="InterPro"/>
</dbReference>
<dbReference type="PROSITE" id="PS51464">
    <property type="entry name" value="SIS"/>
    <property type="match status" value="1"/>
</dbReference>
<proteinExistence type="predicted"/>
<dbReference type="PANTHER" id="PTHR30390">
    <property type="entry name" value="SEDOHEPTULOSE 7-PHOSPHATE ISOMERASE / DNAA INITIATOR-ASSOCIATING FACTOR FOR REPLICATION INITIATION"/>
    <property type="match status" value="1"/>
</dbReference>
<keyword evidence="2" id="KW-0413">Isomerase</keyword>
<dbReference type="GO" id="GO:0016853">
    <property type="term" value="F:isomerase activity"/>
    <property type="evidence" value="ECO:0007669"/>
    <property type="project" value="UniProtKB-KW"/>
</dbReference>
<evidence type="ECO:0000259" key="1">
    <source>
        <dbReference type="PROSITE" id="PS51464"/>
    </source>
</evidence>
<accession>A0A328HKK7</accession>
<comment type="caution">
    <text evidence="2">The sequence shown here is derived from an EMBL/GenBank/DDBJ whole genome shotgun (WGS) entry which is preliminary data.</text>
</comment>
<dbReference type="InterPro" id="IPR050099">
    <property type="entry name" value="SIS_GmhA/DiaA_subfam"/>
</dbReference>
<dbReference type="Pfam" id="PF13580">
    <property type="entry name" value="SIS_2"/>
    <property type="match status" value="1"/>
</dbReference>
<protein>
    <submittedName>
        <fullName evidence="2">Phosphoheptose isomerase</fullName>
    </submittedName>
</protein>
<organism evidence="2 3">
    <name type="scientific">Arthrobacter globiformis</name>
    <dbReference type="NCBI Taxonomy" id="1665"/>
    <lineage>
        <taxon>Bacteria</taxon>
        <taxon>Bacillati</taxon>
        <taxon>Actinomycetota</taxon>
        <taxon>Actinomycetes</taxon>
        <taxon>Micrococcales</taxon>
        <taxon>Micrococcaceae</taxon>
        <taxon>Arthrobacter</taxon>
    </lineage>
</organism>
<reference evidence="2 3" key="1">
    <citation type="submission" date="2018-04" db="EMBL/GenBank/DDBJ databases">
        <title>Bacteria isolated from cave deposits of Manipur.</title>
        <authorList>
            <person name="Sahoo D."/>
            <person name="Sarangthem I."/>
            <person name="Nandeibam J."/>
        </authorList>
    </citation>
    <scope>NUCLEOTIDE SEQUENCE [LARGE SCALE GENOMIC DNA]</scope>
    <source>
        <strain evidence="3">mrc11</strain>
    </source>
</reference>
<dbReference type="Proteomes" id="UP000249166">
    <property type="component" value="Unassembled WGS sequence"/>
</dbReference>